<dbReference type="OrthoDB" id="6435487at2759"/>
<name>A0A8X6LPV8_TRICU</name>
<evidence type="ECO:0000313" key="3">
    <source>
        <dbReference type="Proteomes" id="UP000887116"/>
    </source>
</evidence>
<dbReference type="Proteomes" id="UP000887116">
    <property type="component" value="Unassembled WGS sequence"/>
</dbReference>
<keyword evidence="3" id="KW-1185">Reference proteome</keyword>
<organism evidence="2 3">
    <name type="scientific">Trichonephila clavata</name>
    <name type="common">Joro spider</name>
    <name type="synonym">Nephila clavata</name>
    <dbReference type="NCBI Taxonomy" id="2740835"/>
    <lineage>
        <taxon>Eukaryota</taxon>
        <taxon>Metazoa</taxon>
        <taxon>Ecdysozoa</taxon>
        <taxon>Arthropoda</taxon>
        <taxon>Chelicerata</taxon>
        <taxon>Arachnida</taxon>
        <taxon>Araneae</taxon>
        <taxon>Araneomorphae</taxon>
        <taxon>Entelegynae</taxon>
        <taxon>Araneoidea</taxon>
        <taxon>Nephilidae</taxon>
        <taxon>Trichonephila</taxon>
    </lineage>
</organism>
<sequence length="102" mass="11336">MVKEFVEIKALGGEIKEMKHEISSKANSDDMEAALALKGDLALVNTKVGILEFETAIEELGEAIGLLGIKFQRKNDEWEERAAELWRGVDSKMSRDVLTSRG</sequence>
<comment type="caution">
    <text evidence="2">The sequence shown here is derived from an EMBL/GenBank/DDBJ whole genome shotgun (WGS) entry which is preliminary data.</text>
</comment>
<dbReference type="AlphaFoldDB" id="A0A8X6LPV8"/>
<evidence type="ECO:0000259" key="1">
    <source>
        <dbReference type="Pfam" id="PF16043"/>
    </source>
</evidence>
<protein>
    <recommendedName>
        <fullName evidence="1">DUF4795 domain-containing protein</fullName>
    </recommendedName>
</protein>
<accession>A0A8X6LPV8</accession>
<dbReference type="Pfam" id="PF16043">
    <property type="entry name" value="DUF4795"/>
    <property type="match status" value="1"/>
</dbReference>
<dbReference type="InterPro" id="IPR032013">
    <property type="entry name" value="DUF4795"/>
</dbReference>
<feature type="domain" description="DUF4795" evidence="1">
    <location>
        <begin position="7"/>
        <end position="98"/>
    </location>
</feature>
<evidence type="ECO:0000313" key="2">
    <source>
        <dbReference type="EMBL" id="GFR15474.1"/>
    </source>
</evidence>
<reference evidence="2" key="1">
    <citation type="submission" date="2020-07" db="EMBL/GenBank/DDBJ databases">
        <title>Multicomponent nature underlies the extraordinary mechanical properties of spider dragline silk.</title>
        <authorList>
            <person name="Kono N."/>
            <person name="Nakamura H."/>
            <person name="Mori M."/>
            <person name="Yoshida Y."/>
            <person name="Ohtoshi R."/>
            <person name="Malay A.D."/>
            <person name="Moran D.A.P."/>
            <person name="Tomita M."/>
            <person name="Numata K."/>
            <person name="Arakawa K."/>
        </authorList>
    </citation>
    <scope>NUCLEOTIDE SEQUENCE</scope>
</reference>
<dbReference type="EMBL" id="BMAO01017411">
    <property type="protein sequence ID" value="GFR15474.1"/>
    <property type="molecule type" value="Genomic_DNA"/>
</dbReference>
<proteinExistence type="predicted"/>
<gene>
    <name evidence="2" type="primary">AVEN_33185_1</name>
    <name evidence="2" type="ORF">TNCT_371451</name>
</gene>